<accession>A0ABV4CXK4</accession>
<proteinExistence type="inferred from homology"/>
<gene>
    <name evidence="6" type="ORF">AAK873_11075</name>
</gene>
<feature type="domain" description="Tyr recombinase" evidence="4">
    <location>
        <begin position="242"/>
        <end position="387"/>
    </location>
</feature>
<evidence type="ECO:0000256" key="3">
    <source>
        <dbReference type="ARBA" id="ARBA00023172"/>
    </source>
</evidence>
<dbReference type="Gene3D" id="1.10.150.130">
    <property type="match status" value="1"/>
</dbReference>
<evidence type="ECO:0000259" key="5">
    <source>
        <dbReference type="Pfam" id="PF13102"/>
    </source>
</evidence>
<evidence type="ECO:0000313" key="7">
    <source>
        <dbReference type="Proteomes" id="UP001565200"/>
    </source>
</evidence>
<sequence length="409" mass="46270">MASVKVKFRPSSVKDREGTLFYQIIHLRQIRQIYTDIHIRAEEWDPVESDIIVVPDIDIQRRRYLASAMGSIRDGMARLTAVISLLESKGLPYSAEDVVDVFNTSSAVVGVVSFTRRLIADMKKIDKKPAVKRLGISLNSLLRYTGGNEVAWHELTSTFVIGYEEFLTKRGLCRNSTSFYMRNLRSIVNRAAEQGFEIPCNSFRHVYTGVDKTVKRGVSLYTVCRIRDMDLSGHPSLDFARNIFMFAFYTRGMSFVDMAFLRKSDVSNGVITYSRRKTRRQLQVRIEPETRKVMDSLGECGSAYLLPIITDDGCDAAKQYENAYCRVNHSIQKIGRMLNLGTKLTLYVARHAWASIAHANNVSVGTISKAMGHDSESTTLIYLQSLDTSSVDRANSDIIRMMHGRKKNG</sequence>
<dbReference type="InterPro" id="IPR050090">
    <property type="entry name" value="Tyrosine_recombinase_XerCD"/>
</dbReference>
<evidence type="ECO:0000313" key="6">
    <source>
        <dbReference type="EMBL" id="MEY8246154.1"/>
    </source>
</evidence>
<feature type="domain" description="Phage integrase SAM-like" evidence="5">
    <location>
        <begin position="112"/>
        <end position="195"/>
    </location>
</feature>
<keyword evidence="2" id="KW-0238">DNA-binding</keyword>
<dbReference type="InterPro" id="IPR002104">
    <property type="entry name" value="Integrase_catalytic"/>
</dbReference>
<dbReference type="Proteomes" id="UP001565200">
    <property type="component" value="Unassembled WGS sequence"/>
</dbReference>
<evidence type="ECO:0000259" key="4">
    <source>
        <dbReference type="Pfam" id="PF00589"/>
    </source>
</evidence>
<keyword evidence="7" id="KW-1185">Reference proteome</keyword>
<dbReference type="PANTHER" id="PTHR30349">
    <property type="entry name" value="PHAGE INTEGRASE-RELATED"/>
    <property type="match status" value="1"/>
</dbReference>
<dbReference type="InterPro" id="IPR010998">
    <property type="entry name" value="Integrase_recombinase_N"/>
</dbReference>
<dbReference type="InterPro" id="IPR025269">
    <property type="entry name" value="SAM-like_dom"/>
</dbReference>
<name>A0ABV4CXK4_9BACT</name>
<dbReference type="Gene3D" id="1.10.443.10">
    <property type="entry name" value="Intergrase catalytic core"/>
    <property type="match status" value="1"/>
</dbReference>
<evidence type="ECO:0000256" key="1">
    <source>
        <dbReference type="ARBA" id="ARBA00008857"/>
    </source>
</evidence>
<dbReference type="PANTHER" id="PTHR30349:SF64">
    <property type="entry name" value="PROPHAGE INTEGRASE INTD-RELATED"/>
    <property type="match status" value="1"/>
</dbReference>
<reference evidence="6 7" key="1">
    <citation type="submission" date="2024-03" db="EMBL/GenBank/DDBJ databases">
        <title>Mouse gut bacterial collection (mGBC) of GemPharmatech.</title>
        <authorList>
            <person name="He Y."/>
            <person name="Dong L."/>
            <person name="Wu D."/>
            <person name="Gao X."/>
            <person name="Lin Z."/>
        </authorList>
    </citation>
    <scope>NUCLEOTIDE SEQUENCE [LARGE SCALE GENOMIC DNA]</scope>
    <source>
        <strain evidence="6 7">54-13</strain>
    </source>
</reference>
<evidence type="ECO:0000256" key="2">
    <source>
        <dbReference type="ARBA" id="ARBA00023125"/>
    </source>
</evidence>
<dbReference type="RefSeq" id="WP_369863701.1">
    <property type="nucleotide sequence ID" value="NZ_JBCLPP010000034.1"/>
</dbReference>
<dbReference type="Pfam" id="PF13102">
    <property type="entry name" value="Phage_int_SAM_5"/>
    <property type="match status" value="1"/>
</dbReference>
<protein>
    <submittedName>
        <fullName evidence="6">Site-specific integrase</fullName>
    </submittedName>
</protein>
<dbReference type="InterPro" id="IPR013762">
    <property type="entry name" value="Integrase-like_cat_sf"/>
</dbReference>
<dbReference type="InterPro" id="IPR011010">
    <property type="entry name" value="DNA_brk_join_enz"/>
</dbReference>
<organism evidence="6 7">
    <name type="scientific">Heminiphilus faecis</name>
    <dbReference type="NCBI Taxonomy" id="2601703"/>
    <lineage>
        <taxon>Bacteria</taxon>
        <taxon>Pseudomonadati</taxon>
        <taxon>Bacteroidota</taxon>
        <taxon>Bacteroidia</taxon>
        <taxon>Bacteroidales</taxon>
        <taxon>Muribaculaceae</taxon>
        <taxon>Heminiphilus</taxon>
    </lineage>
</organism>
<dbReference type="Pfam" id="PF00589">
    <property type="entry name" value="Phage_integrase"/>
    <property type="match status" value="1"/>
</dbReference>
<comment type="similarity">
    <text evidence="1">Belongs to the 'phage' integrase family.</text>
</comment>
<keyword evidence="3" id="KW-0233">DNA recombination</keyword>
<dbReference type="EMBL" id="JBCLPP010000034">
    <property type="protein sequence ID" value="MEY8246154.1"/>
    <property type="molecule type" value="Genomic_DNA"/>
</dbReference>
<comment type="caution">
    <text evidence="6">The sequence shown here is derived from an EMBL/GenBank/DDBJ whole genome shotgun (WGS) entry which is preliminary data.</text>
</comment>
<dbReference type="SUPFAM" id="SSF56349">
    <property type="entry name" value="DNA breaking-rejoining enzymes"/>
    <property type="match status" value="1"/>
</dbReference>